<feature type="region of interest" description="Disordered" evidence="1">
    <location>
        <begin position="1"/>
        <end position="23"/>
    </location>
</feature>
<dbReference type="EMBL" id="AP008209">
    <property type="protein sequence ID" value="BAH91991.1"/>
    <property type="molecule type" value="Genomic_DNA"/>
</dbReference>
<evidence type="ECO:0000256" key="1">
    <source>
        <dbReference type="SAM" id="MobiDB-lite"/>
    </source>
</evidence>
<sequence>MAWSSTPGTILGEMDTDPEQRLGAVGDVLPGGDQRAHLGEAAGALELAGAAGDGQLAHGGSHLVDPEEVERVAVLAALHHRRERHHLRRPVGGARHVHALRAAERLRAEVRPAREDVVDDGDGAEPEAEPVGAELHLRRRGALSRLQETSAGEAGVQRDAVVAVVRGDGAIGVGDRDAVLGRREADGPREGDLPVVDVAEQAGDGPSRRARAAEDVVHVQLQGLVRAARGGAYATGDAATAILWVGGGDGGTCRRRGGYLRMGGGNVEYGDDKSGERNGWRFEARHLCLAGTRALVVRAQQLKSLRVCW</sequence>
<name>C7J0M2_ORYSJ</name>
<reference evidence="2 3" key="1">
    <citation type="journal article" date="2005" name="Nature">
        <title>The map-based sequence of the rice genome.</title>
        <authorList>
            <consortium name="International rice genome sequencing project (IRGSP)"/>
            <person name="Matsumoto T."/>
            <person name="Wu J."/>
            <person name="Kanamori H."/>
            <person name="Katayose Y."/>
            <person name="Fujisawa M."/>
            <person name="Namiki N."/>
            <person name="Mizuno H."/>
            <person name="Yamamoto K."/>
            <person name="Antonio B.A."/>
            <person name="Baba T."/>
            <person name="Sakata K."/>
            <person name="Nagamura Y."/>
            <person name="Aoki H."/>
            <person name="Arikawa K."/>
            <person name="Arita K."/>
            <person name="Bito T."/>
            <person name="Chiden Y."/>
            <person name="Fujitsuka N."/>
            <person name="Fukunaka R."/>
            <person name="Hamada M."/>
            <person name="Harada C."/>
            <person name="Hayashi A."/>
            <person name="Hijishita S."/>
            <person name="Honda M."/>
            <person name="Hosokawa S."/>
            <person name="Ichikawa Y."/>
            <person name="Idonuma A."/>
            <person name="Iijima M."/>
            <person name="Ikeda M."/>
            <person name="Ikeno M."/>
            <person name="Ito K."/>
            <person name="Ito S."/>
            <person name="Ito T."/>
            <person name="Ito Y."/>
            <person name="Ito Y."/>
            <person name="Iwabuchi A."/>
            <person name="Kamiya K."/>
            <person name="Karasawa W."/>
            <person name="Kurita K."/>
            <person name="Katagiri S."/>
            <person name="Kikuta A."/>
            <person name="Kobayashi H."/>
            <person name="Kobayashi N."/>
            <person name="Machita K."/>
            <person name="Maehara T."/>
            <person name="Masukawa M."/>
            <person name="Mizubayashi T."/>
            <person name="Mukai Y."/>
            <person name="Nagasaki H."/>
            <person name="Nagata Y."/>
            <person name="Naito S."/>
            <person name="Nakashima M."/>
            <person name="Nakama Y."/>
            <person name="Nakamichi Y."/>
            <person name="Nakamura M."/>
            <person name="Meguro A."/>
            <person name="Negishi M."/>
            <person name="Ohta I."/>
            <person name="Ohta T."/>
            <person name="Okamoto M."/>
            <person name="Ono N."/>
            <person name="Saji S."/>
            <person name="Sakaguchi M."/>
            <person name="Sakai K."/>
            <person name="Shibata M."/>
            <person name="Shimokawa T."/>
            <person name="Song J."/>
            <person name="Takazaki Y."/>
            <person name="Terasawa K."/>
            <person name="Tsugane M."/>
            <person name="Tsuji K."/>
            <person name="Ueda S."/>
            <person name="Waki K."/>
            <person name="Yamagata H."/>
            <person name="Yamamoto M."/>
            <person name="Yamamoto S."/>
            <person name="Yamane H."/>
            <person name="Yoshiki S."/>
            <person name="Yoshihara R."/>
            <person name="Yukawa K."/>
            <person name="Zhong H."/>
            <person name="Yano M."/>
            <person name="Yuan Q."/>
            <person name="Ouyang S."/>
            <person name="Liu J."/>
            <person name="Jones K.M."/>
            <person name="Gansberger K."/>
            <person name="Moffat K."/>
            <person name="Hill J."/>
            <person name="Bera J."/>
            <person name="Fadrosh D."/>
            <person name="Jin S."/>
            <person name="Johri S."/>
            <person name="Kim M."/>
            <person name="Overton L."/>
            <person name="Reardon M."/>
            <person name="Tsitrin T."/>
            <person name="Vuong H."/>
            <person name="Weaver B."/>
            <person name="Ciecko A."/>
            <person name="Tallon L."/>
            <person name="Jackson J."/>
            <person name="Pai G."/>
            <person name="Aken S.V."/>
            <person name="Utterback T."/>
            <person name="Reidmuller S."/>
            <person name="Feldblyum T."/>
            <person name="Hsiao J."/>
            <person name="Zismann V."/>
            <person name="Iobst S."/>
            <person name="de Vazeille A.R."/>
            <person name="Buell C.R."/>
            <person name="Ying K."/>
            <person name="Li Y."/>
            <person name="Lu T."/>
            <person name="Huang Y."/>
            <person name="Zhao Q."/>
            <person name="Feng Q."/>
            <person name="Zhang L."/>
            <person name="Zhu J."/>
            <person name="Weng Q."/>
            <person name="Mu J."/>
            <person name="Lu Y."/>
            <person name="Fan D."/>
            <person name="Liu Y."/>
            <person name="Guan J."/>
            <person name="Zhang Y."/>
            <person name="Yu S."/>
            <person name="Liu X."/>
            <person name="Zhang Y."/>
            <person name="Hong G."/>
            <person name="Han B."/>
            <person name="Choisne N."/>
            <person name="Demange N."/>
            <person name="Orjeda G."/>
            <person name="Samain S."/>
            <person name="Cattolico L."/>
            <person name="Pelletier E."/>
            <person name="Couloux A."/>
            <person name="Segurens B."/>
            <person name="Wincker P."/>
            <person name="D'Hont A."/>
            <person name="Scarpelli C."/>
            <person name="Weissenbach J."/>
            <person name="Salanoubat M."/>
            <person name="Quetier F."/>
            <person name="Yu Y."/>
            <person name="Kim H.R."/>
            <person name="Rambo T."/>
            <person name="Currie J."/>
            <person name="Collura K."/>
            <person name="Luo M."/>
            <person name="Yang T."/>
            <person name="Ammiraju J.S.S."/>
            <person name="Engler F."/>
            <person name="Soderlund C."/>
            <person name="Wing R.A."/>
            <person name="Palmer L.E."/>
            <person name="de la Bastide M."/>
            <person name="Spiegel L."/>
            <person name="Nascimento L."/>
            <person name="Zutavern T."/>
            <person name="O'Shaughnessy A."/>
            <person name="Dike S."/>
            <person name="Dedhia N."/>
            <person name="Preston R."/>
            <person name="Balija V."/>
            <person name="McCombie W.R."/>
            <person name="Chow T."/>
            <person name="Chen H."/>
            <person name="Chung M."/>
            <person name="Chen C."/>
            <person name="Shaw J."/>
            <person name="Wu H."/>
            <person name="Hsiao K."/>
            <person name="Chao Y."/>
            <person name="Chu M."/>
            <person name="Cheng C."/>
            <person name="Hour A."/>
            <person name="Lee P."/>
            <person name="Lin S."/>
            <person name="Lin Y."/>
            <person name="Liou J."/>
            <person name="Liu S."/>
            <person name="Hsing Y."/>
            <person name="Raghuvanshi S."/>
            <person name="Mohanty A."/>
            <person name="Bharti A.K."/>
            <person name="Gaur A."/>
            <person name="Gupta V."/>
            <person name="Kumar D."/>
            <person name="Ravi V."/>
            <person name="Vij S."/>
            <person name="Kapur A."/>
            <person name="Khurana P."/>
            <person name="Khurana P."/>
            <person name="Khurana J.P."/>
            <person name="Tyagi A.K."/>
            <person name="Gaikwad K."/>
            <person name="Singh A."/>
            <person name="Dalal V."/>
            <person name="Srivastava S."/>
            <person name="Dixit A."/>
            <person name="Pal A.K."/>
            <person name="Ghazi I.A."/>
            <person name="Yadav M."/>
            <person name="Pandit A."/>
            <person name="Bhargava A."/>
            <person name="Sureshbabu K."/>
            <person name="Batra K."/>
            <person name="Sharma T.R."/>
            <person name="Mohapatra T."/>
            <person name="Singh N.K."/>
            <person name="Messing J."/>
            <person name="Nelson A.B."/>
            <person name="Fuks G."/>
            <person name="Kavchok S."/>
            <person name="Keizer G."/>
            <person name="Linton E."/>
            <person name="Llaca V."/>
            <person name="Song R."/>
            <person name="Tanyolac B."/>
            <person name="Young S."/>
            <person name="Ho-Il K."/>
            <person name="Hahn J.H."/>
            <person name="Sangsakoo G."/>
            <person name="Vanavichit A."/>
            <person name="de Mattos Luiz.A.T."/>
            <person name="Zimmer P.D."/>
            <person name="Malone G."/>
            <person name="Dellagostin O."/>
            <person name="de Oliveira A.C."/>
            <person name="Bevan M."/>
            <person name="Bancroft I."/>
            <person name="Minx P."/>
            <person name="Cordum H."/>
            <person name="Wilson R."/>
            <person name="Cheng Z."/>
            <person name="Jin W."/>
            <person name="Jiang J."/>
            <person name="Leong S.A."/>
            <person name="Iwama H."/>
            <person name="Gojobori T."/>
            <person name="Itoh T."/>
            <person name="Niimura Y."/>
            <person name="Fujii Y."/>
            <person name="Habara T."/>
            <person name="Sakai H."/>
            <person name="Sato Y."/>
            <person name="Wilson G."/>
            <person name="Kumar K."/>
            <person name="McCouch S."/>
            <person name="Juretic N."/>
            <person name="Hoen D."/>
            <person name="Wright S."/>
            <person name="Bruskiewich R."/>
            <person name="Bureau T."/>
            <person name="Miyao A."/>
            <person name="Hirochika H."/>
            <person name="Nishikawa T."/>
            <person name="Kadowaki K."/>
            <person name="Sugiura M."/>
            <person name="Burr B."/>
            <person name="Sasaki T."/>
        </authorList>
    </citation>
    <scope>NUCLEOTIDE SEQUENCE [LARGE SCALE GENOMIC DNA]</scope>
    <source>
        <strain evidence="3">cv. Nipponbare</strain>
    </source>
</reference>
<dbReference type="AlphaFoldDB" id="C7J0M2"/>
<dbReference type="Proteomes" id="UP000000763">
    <property type="component" value="Chromosome 3"/>
</dbReference>
<gene>
    <name evidence="2" type="ordered locus">Os03g0143850</name>
</gene>
<accession>C7J0M2</accession>
<proteinExistence type="predicted"/>
<reference evidence="3" key="2">
    <citation type="journal article" date="2008" name="Nucleic Acids Res.">
        <title>The rice annotation project database (RAP-DB): 2008 update.</title>
        <authorList>
            <consortium name="The rice annotation project (RAP)"/>
        </authorList>
    </citation>
    <scope>GENOME REANNOTATION</scope>
    <source>
        <strain evidence="3">cv. Nipponbare</strain>
    </source>
</reference>
<dbReference type="KEGG" id="dosa:Os03g0143850"/>
<evidence type="ECO:0000313" key="2">
    <source>
        <dbReference type="EMBL" id="BAH91991.1"/>
    </source>
</evidence>
<protein>
    <submittedName>
        <fullName evidence="2">Os03g0143850 protein</fullName>
    </submittedName>
</protein>
<organism evidence="2 3">
    <name type="scientific">Oryza sativa subsp. japonica</name>
    <name type="common">Rice</name>
    <dbReference type="NCBI Taxonomy" id="39947"/>
    <lineage>
        <taxon>Eukaryota</taxon>
        <taxon>Viridiplantae</taxon>
        <taxon>Streptophyta</taxon>
        <taxon>Embryophyta</taxon>
        <taxon>Tracheophyta</taxon>
        <taxon>Spermatophyta</taxon>
        <taxon>Magnoliopsida</taxon>
        <taxon>Liliopsida</taxon>
        <taxon>Poales</taxon>
        <taxon>Poaceae</taxon>
        <taxon>BOP clade</taxon>
        <taxon>Oryzoideae</taxon>
        <taxon>Oryzeae</taxon>
        <taxon>Oryzinae</taxon>
        <taxon>Oryza</taxon>
        <taxon>Oryza sativa</taxon>
    </lineage>
</organism>
<evidence type="ECO:0000313" key="3">
    <source>
        <dbReference type="Proteomes" id="UP000000763"/>
    </source>
</evidence>